<dbReference type="eggNOG" id="COG2022">
    <property type="taxonomic scope" value="Bacteria"/>
</dbReference>
<dbReference type="EMBL" id="JGZR01000006">
    <property type="protein sequence ID" value="KFJ03786.1"/>
    <property type="molecule type" value="Genomic_DNA"/>
</dbReference>
<dbReference type="CDD" id="cd04728">
    <property type="entry name" value="ThiG"/>
    <property type="match status" value="1"/>
</dbReference>
<comment type="catalytic activity">
    <reaction evidence="7">
        <text>[ThiS sulfur-carrier protein]-C-terminal-Gly-aminoethanethioate + 2-iminoacetate + 1-deoxy-D-xylulose 5-phosphate = [ThiS sulfur-carrier protein]-C-terminal Gly-Gly + 2-[(2R,5Z)-2-carboxy-4-methylthiazol-5(2H)-ylidene]ethyl phosphate + 2 H2O + H(+)</text>
        <dbReference type="Rhea" id="RHEA:26297"/>
        <dbReference type="Rhea" id="RHEA-COMP:12909"/>
        <dbReference type="Rhea" id="RHEA-COMP:19908"/>
        <dbReference type="ChEBI" id="CHEBI:15377"/>
        <dbReference type="ChEBI" id="CHEBI:15378"/>
        <dbReference type="ChEBI" id="CHEBI:57792"/>
        <dbReference type="ChEBI" id="CHEBI:62899"/>
        <dbReference type="ChEBI" id="CHEBI:77846"/>
        <dbReference type="ChEBI" id="CHEBI:90778"/>
        <dbReference type="ChEBI" id="CHEBI:232372"/>
        <dbReference type="EC" id="2.8.1.10"/>
    </reaction>
</comment>
<keyword evidence="10" id="KW-1185">Reference proteome</keyword>
<dbReference type="PANTHER" id="PTHR34266:SF2">
    <property type="entry name" value="THIAZOLE SYNTHASE"/>
    <property type="match status" value="1"/>
</dbReference>
<dbReference type="UniPathway" id="UPA00060"/>
<evidence type="ECO:0000313" key="10">
    <source>
        <dbReference type="Proteomes" id="UP000029055"/>
    </source>
</evidence>
<evidence type="ECO:0000256" key="4">
    <source>
        <dbReference type="ARBA" id="ARBA00022679"/>
    </source>
</evidence>
<protein>
    <recommendedName>
        <fullName evidence="3">thiazole synthase</fullName>
        <ecNumber evidence="3">2.8.1.10</ecNumber>
    </recommendedName>
</protein>
<dbReference type="Proteomes" id="UP000029055">
    <property type="component" value="Unassembled WGS sequence"/>
</dbReference>
<dbReference type="RefSeq" id="WP_226839103.1">
    <property type="nucleotide sequence ID" value="NZ_CP062939.1"/>
</dbReference>
<reference evidence="9 10" key="1">
    <citation type="submission" date="2014-03" db="EMBL/GenBank/DDBJ databases">
        <title>Genomics of Bifidobacteria.</title>
        <authorList>
            <person name="Ventura M."/>
            <person name="Milani C."/>
            <person name="Lugli G.A."/>
        </authorList>
    </citation>
    <scope>NUCLEOTIDE SEQUENCE [LARGE SCALE GENOMIC DNA]</scope>
    <source>
        <strain evidence="9 10">LMG 11597</strain>
    </source>
</reference>
<comment type="caution">
    <text evidence="9">The sequence shown here is derived from an EMBL/GenBank/DDBJ whole genome shotgun (WGS) entry which is preliminary data.</text>
</comment>
<comment type="pathway">
    <text evidence="2">Cofactor biosynthesis; thiamine diphosphate biosynthesis.</text>
</comment>
<proteinExistence type="predicted"/>
<dbReference type="AlphaFoldDB" id="A0A087E7N5"/>
<evidence type="ECO:0000256" key="6">
    <source>
        <dbReference type="ARBA" id="ARBA00023270"/>
    </source>
</evidence>
<dbReference type="STRING" id="77635.BISU_0263"/>
<dbReference type="GO" id="GO:0009229">
    <property type="term" value="P:thiamine diphosphate biosynthetic process"/>
    <property type="evidence" value="ECO:0007669"/>
    <property type="project" value="UniProtKB-UniPathway"/>
</dbReference>
<gene>
    <name evidence="9" type="ORF">BISU_0263</name>
</gene>
<dbReference type="Pfam" id="PF05690">
    <property type="entry name" value="ThiG"/>
    <property type="match status" value="1"/>
</dbReference>
<feature type="domain" description="Thiazole synthase ThiG" evidence="8">
    <location>
        <begin position="101"/>
        <end position="341"/>
    </location>
</feature>
<sequence length="349" mass="36789">MSATIINDDTMRDTDTSDIAVSDGSISNVTAQATTKESATESAGTGIGIANDSAVANDRSTEADIDLDALVGTTTNTAILPEPDAHAYDAIETGDGDPLILGGHRFTSRFILGSGRYDLNLIKATIENAGTQIVTMALRRCRTTENNLLDYIPKGITMLPNTSGARNAEEAVRIARLAREVCHTDFVKIEIEHEQRYLLPDNAETIKATAILANEGFVAMPYMFPDPIVARQLEDAGAACVMPLGSLIGSNKGIRMRDFIEVIIANAGVPVIIDAGIGRPSQACEAMEMGADAVMAYTAIASAGNIPLMARAFKHAIEAGRASYRSGLGTVTEGHAVPSSPTNASDYLG</sequence>
<dbReference type="EC" id="2.8.1.10" evidence="3"/>
<dbReference type="InterPro" id="IPR013785">
    <property type="entry name" value="Aldolase_TIM"/>
</dbReference>
<dbReference type="SUPFAM" id="SSF110399">
    <property type="entry name" value="ThiG-like"/>
    <property type="match status" value="1"/>
</dbReference>
<evidence type="ECO:0000256" key="1">
    <source>
        <dbReference type="ARBA" id="ARBA00002834"/>
    </source>
</evidence>
<evidence type="ECO:0000259" key="8">
    <source>
        <dbReference type="Pfam" id="PF05690"/>
    </source>
</evidence>
<organism evidence="9 10">
    <name type="scientific">Bifidobacterium subtile</name>
    <dbReference type="NCBI Taxonomy" id="77635"/>
    <lineage>
        <taxon>Bacteria</taxon>
        <taxon>Bacillati</taxon>
        <taxon>Actinomycetota</taxon>
        <taxon>Actinomycetes</taxon>
        <taxon>Bifidobacteriales</taxon>
        <taxon>Bifidobacteriaceae</taxon>
        <taxon>Bifidobacterium</taxon>
    </lineage>
</organism>
<keyword evidence="4 9" id="KW-0808">Transferase</keyword>
<keyword evidence="5" id="KW-0784">Thiamine biosynthesis</keyword>
<dbReference type="GO" id="GO:1990107">
    <property type="term" value="F:thiazole synthase activity"/>
    <property type="evidence" value="ECO:0007669"/>
    <property type="project" value="UniProtKB-EC"/>
</dbReference>
<evidence type="ECO:0000256" key="3">
    <source>
        <dbReference type="ARBA" id="ARBA00011960"/>
    </source>
</evidence>
<evidence type="ECO:0000256" key="7">
    <source>
        <dbReference type="ARBA" id="ARBA00049897"/>
    </source>
</evidence>
<evidence type="ECO:0000256" key="5">
    <source>
        <dbReference type="ARBA" id="ARBA00022977"/>
    </source>
</evidence>
<dbReference type="PANTHER" id="PTHR34266">
    <property type="entry name" value="THIAZOLE SYNTHASE"/>
    <property type="match status" value="1"/>
</dbReference>
<accession>A0A087E7N5</accession>
<dbReference type="InterPro" id="IPR008867">
    <property type="entry name" value="ThiG"/>
</dbReference>
<dbReference type="InterPro" id="IPR033983">
    <property type="entry name" value="Thiazole_synthase_ThiG"/>
</dbReference>
<dbReference type="Gene3D" id="3.20.20.70">
    <property type="entry name" value="Aldolase class I"/>
    <property type="match status" value="1"/>
</dbReference>
<comment type="function">
    <text evidence="1">Catalyzes the rearrangement of 1-deoxy-D-xylulose 5-phosphate (DXP) to produce the thiazole phosphate moiety of thiamine. Sulfur is provided by the thiocarboxylate moiety of the carrier protein ThiS. In vitro, sulfur can be provided by H(2)S.</text>
</comment>
<evidence type="ECO:0000313" key="9">
    <source>
        <dbReference type="EMBL" id="KFJ03786.1"/>
    </source>
</evidence>
<name>A0A087E7N5_9BIFI</name>
<keyword evidence="6" id="KW-0704">Schiff base</keyword>
<evidence type="ECO:0000256" key="2">
    <source>
        <dbReference type="ARBA" id="ARBA00004948"/>
    </source>
</evidence>